<gene>
    <name evidence="4" type="ORF">CAUJ_LOCUS1586</name>
</gene>
<feature type="transmembrane region" description="Helical" evidence="2">
    <location>
        <begin position="963"/>
        <end position="982"/>
    </location>
</feature>
<dbReference type="PROSITE" id="PS50156">
    <property type="entry name" value="SSD"/>
    <property type="match status" value="1"/>
</dbReference>
<keyword evidence="2" id="KW-1133">Transmembrane helix</keyword>
<reference evidence="4" key="1">
    <citation type="submission" date="2020-10" db="EMBL/GenBank/DDBJ databases">
        <authorList>
            <person name="Kikuchi T."/>
        </authorList>
    </citation>
    <scope>NUCLEOTIDE SEQUENCE</scope>
    <source>
        <strain evidence="4">NKZ352</strain>
    </source>
</reference>
<feature type="transmembrane region" description="Helical" evidence="2">
    <location>
        <begin position="1145"/>
        <end position="1165"/>
    </location>
</feature>
<dbReference type="OrthoDB" id="6510177at2759"/>
<sequence length="1333" mass="151073">MTIHGHGSTDQKLEDFYNDIPLGEAGKQLLDQLNRNISSIVSSLDSGARQFKTIENRLETDVSALTACLQDTISKCLVPHAPHEDQLMQLDGAKRRLKELTRLLEAREVFNSADVRLGLTERSVDDSLLPTLIAIGENLKIFKPLGAKPKFDSEAYHTTRDRYLTWKGTEFAVKFGSADGLDDIFEAFSALNSLQDFYRLYQLHFDQSLNSLVNVNKNADERSVKDLGYSFISRSSEHFRLHMSSLCKYCDQDKAFSYLLESWNNFVKNGGLETVLDVVIDAYSDYNLLDDLHNLVENARKLYVDEEPDVVSKEPTVEDVEKIMLEGFLKCSVEPLSKKLVSMIEPPPIDFKSSVEITKSIESFGLLLKQVTSHVSAIYSDSHETLVAVVKPIFSDYTTRLSRMQDKTKMESARVEEYLDRLNFAGQFHTILGNYQKDTKLQSGPEIKMAKKWISERVKNAFKASYRLITDRMPSHGEDVYKEEESKSAMPTPQDYVVTATQNLLHLLRLWEEALSNNNTRIAVVASGFESKEETPALIDEERIFALVLDKIASQVVRKFLHAINQFTTPNRVISRFLLKELLCDSEYLRDALIDLRAGWQSSVVVRWPLPFILVPIIFTAGIVGLVVSDFHLNVSNDTLQVFLPDDMQSLRDLKQLLRLFPPRDAQRDSYSHFGSKFAYTVMEAQDNILTKEGIEKVARLHRFVMGLKTRKGEEHSAVCLRTESDNVCTLHPVVFALEDEMPSTDPDGNSPIISAKALRIVYVLEASQRAERSQPFIGFFAMFNASMATLASTALLIYLEYPFLPLVFIMPFLVVSIGTDNMFLMLKSWRMTDDDDSEQRYIDALTETAASLFLTSLTDGLSFSIGSISDFHAVRVFCTYCAMAILFMFLFQVTFFNAVMVLCCRREVARRHAIFCCRPALENSENPTKIRVKIRNDCSLNISKWKLGKILARALSPWPSRVLVLFVFVGYLWLSVVYTLALPLGLDLKLLAPDESYAARELVQQERLFADYGSFCFGVVLTANVSLGDPKVRRDLVVLYRELGSSPYASCVDFWIDDFEKKFHGEYFTTKTLNEKVHTYLVKQENKKKVMADSGFDGFVYDTSFLLVDQQLVTVYDVIVNVISTIVTMLAICVLMVPRPVSATCIALAILSVNVGVVGALSWVNTRLDIISMITIVMSIGFSVDYVTHSTFHYVVQRENRLEKCLEMMTEPILQSALSTAVGVFLLSFVRSYIVRTFVYTVFFVVLIGIVHGLVFLPVLLDTVVPSTEYMEAYEPPHERQKTHIRTASLFVVDCDEANGAKSTAGIRIQNKLRTARSEERMRKFANKRNRL</sequence>
<evidence type="ECO:0000313" key="5">
    <source>
        <dbReference type="Proteomes" id="UP000835052"/>
    </source>
</evidence>
<comment type="similarity">
    <text evidence="1">Belongs to the patched family.</text>
</comment>
<dbReference type="InterPro" id="IPR053958">
    <property type="entry name" value="HMGCR/SNAP/NPC1-like_SSD"/>
</dbReference>
<feature type="transmembrane region" description="Helical" evidence="2">
    <location>
        <begin position="846"/>
        <end position="869"/>
    </location>
</feature>
<dbReference type="Gene3D" id="1.20.1640.10">
    <property type="entry name" value="Multidrug efflux transporter AcrB transmembrane domain"/>
    <property type="match status" value="2"/>
</dbReference>
<feature type="domain" description="SSD" evidence="3">
    <location>
        <begin position="749"/>
        <end position="903"/>
    </location>
</feature>
<dbReference type="PANTHER" id="PTHR10796:SF96">
    <property type="entry name" value="PATCHED-RELATED PROTEIN 9"/>
    <property type="match status" value="1"/>
</dbReference>
<keyword evidence="2" id="KW-0472">Membrane</keyword>
<keyword evidence="5" id="KW-1185">Reference proteome</keyword>
<dbReference type="GO" id="GO:0030659">
    <property type="term" value="C:cytoplasmic vesicle membrane"/>
    <property type="evidence" value="ECO:0007669"/>
    <property type="project" value="TreeGrafter"/>
</dbReference>
<dbReference type="Pfam" id="PF12349">
    <property type="entry name" value="Sterol-sensing"/>
    <property type="match status" value="1"/>
</dbReference>
<evidence type="ECO:0000256" key="1">
    <source>
        <dbReference type="ARBA" id="ARBA00005585"/>
    </source>
</evidence>
<dbReference type="InterPro" id="IPR000731">
    <property type="entry name" value="SSD"/>
</dbReference>
<feature type="transmembrane region" description="Helical" evidence="2">
    <location>
        <begin position="875"/>
        <end position="903"/>
    </location>
</feature>
<feature type="transmembrane region" description="Helical" evidence="2">
    <location>
        <begin position="777"/>
        <end position="798"/>
    </location>
</feature>
<feature type="transmembrane region" description="Helical" evidence="2">
    <location>
        <begin position="1241"/>
        <end position="1262"/>
    </location>
</feature>
<feature type="transmembrane region" description="Helical" evidence="2">
    <location>
        <begin position="608"/>
        <end position="628"/>
    </location>
</feature>
<dbReference type="GO" id="GO:0005886">
    <property type="term" value="C:plasma membrane"/>
    <property type="evidence" value="ECO:0007669"/>
    <property type="project" value="TreeGrafter"/>
</dbReference>
<dbReference type="EMBL" id="CAJGYM010000003">
    <property type="protein sequence ID" value="CAD6185667.1"/>
    <property type="molecule type" value="Genomic_DNA"/>
</dbReference>
<dbReference type="PANTHER" id="PTHR10796">
    <property type="entry name" value="PATCHED-RELATED"/>
    <property type="match status" value="1"/>
</dbReference>
<feature type="transmembrane region" description="Helical" evidence="2">
    <location>
        <begin position="804"/>
        <end position="825"/>
    </location>
</feature>
<dbReference type="Proteomes" id="UP000835052">
    <property type="component" value="Unassembled WGS sequence"/>
</dbReference>
<proteinExistence type="inferred from homology"/>
<dbReference type="SUPFAM" id="SSF82866">
    <property type="entry name" value="Multidrug efflux transporter AcrB transmembrane domain"/>
    <property type="match status" value="2"/>
</dbReference>
<accession>A0A8S1GPS0</accession>
<keyword evidence="2" id="KW-0812">Transmembrane</keyword>
<dbReference type="InterPro" id="IPR051697">
    <property type="entry name" value="Patched_domain-protein"/>
</dbReference>
<organism evidence="4 5">
    <name type="scientific">Caenorhabditis auriculariae</name>
    <dbReference type="NCBI Taxonomy" id="2777116"/>
    <lineage>
        <taxon>Eukaryota</taxon>
        <taxon>Metazoa</taxon>
        <taxon>Ecdysozoa</taxon>
        <taxon>Nematoda</taxon>
        <taxon>Chromadorea</taxon>
        <taxon>Rhabditida</taxon>
        <taxon>Rhabditina</taxon>
        <taxon>Rhabditomorpha</taxon>
        <taxon>Rhabditoidea</taxon>
        <taxon>Rhabditidae</taxon>
        <taxon>Peloderinae</taxon>
        <taxon>Caenorhabditis</taxon>
    </lineage>
</organism>
<dbReference type="GO" id="GO:0006897">
    <property type="term" value="P:endocytosis"/>
    <property type="evidence" value="ECO:0007669"/>
    <property type="project" value="TreeGrafter"/>
</dbReference>
<name>A0A8S1GPS0_9PELO</name>
<protein>
    <recommendedName>
        <fullName evidence="3">SSD domain-containing protein</fullName>
    </recommendedName>
</protein>
<feature type="transmembrane region" description="Helical" evidence="2">
    <location>
        <begin position="1171"/>
        <end position="1193"/>
    </location>
</feature>
<feature type="transmembrane region" description="Helical" evidence="2">
    <location>
        <begin position="1119"/>
        <end position="1138"/>
    </location>
</feature>
<evidence type="ECO:0000313" key="4">
    <source>
        <dbReference type="EMBL" id="CAD6185667.1"/>
    </source>
</evidence>
<comment type="caution">
    <text evidence="4">The sequence shown here is derived from an EMBL/GenBank/DDBJ whole genome shotgun (WGS) entry which is preliminary data.</text>
</comment>
<evidence type="ECO:0000256" key="2">
    <source>
        <dbReference type="SAM" id="Phobius"/>
    </source>
</evidence>
<dbReference type="GO" id="GO:0018996">
    <property type="term" value="P:molting cycle, collagen and cuticulin-based cuticle"/>
    <property type="evidence" value="ECO:0007669"/>
    <property type="project" value="TreeGrafter"/>
</dbReference>
<evidence type="ECO:0000259" key="3">
    <source>
        <dbReference type="PROSITE" id="PS50156"/>
    </source>
</evidence>
<feature type="transmembrane region" description="Helical" evidence="2">
    <location>
        <begin position="1214"/>
        <end position="1235"/>
    </location>
</feature>